<dbReference type="Gene3D" id="3.40.430.10">
    <property type="entry name" value="Dihydrofolate Reductase, subunit A"/>
    <property type="match status" value="1"/>
</dbReference>
<dbReference type="InterPro" id="IPR002734">
    <property type="entry name" value="RibDG_C"/>
</dbReference>
<evidence type="ECO:0000256" key="2">
    <source>
        <dbReference type="ARBA" id="ARBA00022857"/>
    </source>
</evidence>
<dbReference type="InterPro" id="IPR024072">
    <property type="entry name" value="DHFR-like_dom_sf"/>
</dbReference>
<keyword evidence="3" id="KW-0560">Oxidoreductase</keyword>
<evidence type="ECO:0000313" key="5">
    <source>
        <dbReference type="EMBL" id="CAA9469564.1"/>
    </source>
</evidence>
<proteinExistence type="predicted"/>
<dbReference type="EMBL" id="CADCVL010000112">
    <property type="protein sequence ID" value="CAA9469564.1"/>
    <property type="molecule type" value="Genomic_DNA"/>
</dbReference>
<dbReference type="AlphaFoldDB" id="A0A6J4RI94"/>
<dbReference type="PANTHER" id="PTHR38011">
    <property type="entry name" value="DIHYDROFOLATE REDUCTASE FAMILY PROTEIN (AFU_ORTHOLOGUE AFUA_8G06820)"/>
    <property type="match status" value="1"/>
</dbReference>
<evidence type="ECO:0000259" key="4">
    <source>
        <dbReference type="Pfam" id="PF01872"/>
    </source>
</evidence>
<organism evidence="5">
    <name type="scientific">uncultured Solirubrobacteraceae bacterium</name>
    <dbReference type="NCBI Taxonomy" id="1162706"/>
    <lineage>
        <taxon>Bacteria</taxon>
        <taxon>Bacillati</taxon>
        <taxon>Actinomycetota</taxon>
        <taxon>Thermoleophilia</taxon>
        <taxon>Solirubrobacterales</taxon>
        <taxon>Solirubrobacteraceae</taxon>
        <taxon>environmental samples</taxon>
    </lineage>
</organism>
<evidence type="ECO:0000256" key="1">
    <source>
        <dbReference type="ARBA" id="ARBA00005104"/>
    </source>
</evidence>
<dbReference type="SUPFAM" id="SSF53597">
    <property type="entry name" value="Dihydrofolate reductase-like"/>
    <property type="match status" value="1"/>
</dbReference>
<dbReference type="PANTHER" id="PTHR38011:SF7">
    <property type="entry name" value="2,5-DIAMINO-6-RIBOSYLAMINO-4(3H)-PYRIMIDINONE 5'-PHOSPHATE REDUCTASE"/>
    <property type="match status" value="1"/>
</dbReference>
<accession>A0A6J4RI94</accession>
<evidence type="ECO:0000256" key="3">
    <source>
        <dbReference type="ARBA" id="ARBA00023002"/>
    </source>
</evidence>
<sequence length="262" mass="27740">MTPGAAPLLERLGADGPPRTARELLATIGARARASAQAPYVLVNMIATLDGRAALDGSTRALGGPADLEMLLELRVLADAVLVGTGTLRAEGYGRLVRSAERRAWRSAQGLAADPPTVLISRELDLPWKAALFSAPEQPVLIYTRARQVTAPPTEAPVEVVVLDALEPRAVLADLRRRGIAVLLCEGGPTLNAWLLAAGGIDELFLTLTALLSGHPDEPTILGGPALVPPMGARLEWILRHGDDLFLRYALDGRESAPISLL</sequence>
<feature type="domain" description="Bacterial bifunctional deaminase-reductase C-terminal" evidence="4">
    <location>
        <begin position="39"/>
        <end position="228"/>
    </location>
</feature>
<dbReference type="GO" id="GO:0009231">
    <property type="term" value="P:riboflavin biosynthetic process"/>
    <property type="evidence" value="ECO:0007669"/>
    <property type="project" value="InterPro"/>
</dbReference>
<dbReference type="InterPro" id="IPR050765">
    <property type="entry name" value="Riboflavin_Biosynth_HTPR"/>
</dbReference>
<name>A0A6J4RI94_9ACTN</name>
<gene>
    <name evidence="5" type="ORF">AVDCRST_MAG65-644</name>
</gene>
<comment type="pathway">
    <text evidence="1">Cofactor biosynthesis; riboflavin biosynthesis.</text>
</comment>
<dbReference type="GO" id="GO:0008703">
    <property type="term" value="F:5-amino-6-(5-phosphoribosylamino)uracil reductase activity"/>
    <property type="evidence" value="ECO:0007669"/>
    <property type="project" value="InterPro"/>
</dbReference>
<protein>
    <recommendedName>
        <fullName evidence="4">Bacterial bifunctional deaminase-reductase C-terminal domain-containing protein</fullName>
    </recommendedName>
</protein>
<keyword evidence="2" id="KW-0521">NADP</keyword>
<reference evidence="5" key="1">
    <citation type="submission" date="2020-02" db="EMBL/GenBank/DDBJ databases">
        <authorList>
            <person name="Meier V. D."/>
        </authorList>
    </citation>
    <scope>NUCLEOTIDE SEQUENCE</scope>
    <source>
        <strain evidence="5">AVDCRST_MAG65</strain>
    </source>
</reference>
<dbReference type="Pfam" id="PF01872">
    <property type="entry name" value="RibD_C"/>
    <property type="match status" value="1"/>
</dbReference>